<gene>
    <name evidence="15" type="primary">LOC103189893</name>
</gene>
<reference evidence="15" key="4">
    <citation type="submission" date="2025-08" db="UniProtKB">
        <authorList>
            <consortium name="Ensembl"/>
        </authorList>
    </citation>
    <scope>IDENTIFICATION</scope>
</reference>
<evidence type="ECO:0000313" key="15">
    <source>
        <dbReference type="Ensembl" id="ENSCMIP00000025593.1"/>
    </source>
</evidence>
<dbReference type="OMA" id="FMKSRGE"/>
<keyword evidence="11 14" id="KW-0472">Membrane</keyword>
<evidence type="ECO:0000256" key="2">
    <source>
        <dbReference type="ARBA" id="ARBA00004524"/>
    </source>
</evidence>
<comment type="subcellular location">
    <subcellularLocation>
        <location evidence="2">Microsome membrane</location>
    </subcellularLocation>
</comment>
<keyword evidence="14" id="KW-1133">Transmembrane helix</keyword>
<dbReference type="PRINTS" id="PR01686">
    <property type="entry name" value="EP450ICYP2D"/>
</dbReference>
<feature type="binding site" description="axial binding residue" evidence="12">
    <location>
        <position position="445"/>
    </location>
    <ligand>
        <name>heme</name>
        <dbReference type="ChEBI" id="CHEBI:30413"/>
    </ligand>
    <ligandPart>
        <name>Fe</name>
        <dbReference type="ChEBI" id="CHEBI:18248"/>
    </ligandPart>
</feature>
<evidence type="ECO:0000256" key="10">
    <source>
        <dbReference type="ARBA" id="ARBA00023033"/>
    </source>
</evidence>
<keyword evidence="6" id="KW-0256">Endoplasmic reticulum</keyword>
<dbReference type="GO" id="GO:0005737">
    <property type="term" value="C:cytoplasm"/>
    <property type="evidence" value="ECO:0007669"/>
    <property type="project" value="TreeGrafter"/>
</dbReference>
<evidence type="ECO:0000256" key="7">
    <source>
        <dbReference type="ARBA" id="ARBA00022848"/>
    </source>
</evidence>
<dbReference type="GO" id="GO:0046222">
    <property type="term" value="P:aflatoxin metabolic process"/>
    <property type="evidence" value="ECO:0007669"/>
    <property type="project" value="UniProtKB-ARBA"/>
</dbReference>
<feature type="transmembrane region" description="Helical" evidence="14">
    <location>
        <begin position="6"/>
        <end position="29"/>
    </location>
</feature>
<dbReference type="GO" id="GO:0005506">
    <property type="term" value="F:iron ion binding"/>
    <property type="evidence" value="ECO:0007669"/>
    <property type="project" value="InterPro"/>
</dbReference>
<evidence type="ECO:0000256" key="6">
    <source>
        <dbReference type="ARBA" id="ARBA00022824"/>
    </source>
</evidence>
<evidence type="ECO:0000256" key="5">
    <source>
        <dbReference type="ARBA" id="ARBA00022723"/>
    </source>
</evidence>
<evidence type="ECO:0000256" key="1">
    <source>
        <dbReference type="ARBA" id="ARBA00001971"/>
    </source>
</evidence>
<protein>
    <submittedName>
        <fullName evidence="15">Cytochrome P450, family 2, subfamily K, polypeptide 8</fullName>
    </submittedName>
</protein>
<keyword evidence="9 12" id="KW-0408">Iron</keyword>
<dbReference type="InterPro" id="IPR008069">
    <property type="entry name" value="Cyt_P450_E_grp-I_CYP2D-like"/>
</dbReference>
<name>A0A4W3IFH8_CALMI</name>
<evidence type="ECO:0000256" key="3">
    <source>
        <dbReference type="ARBA" id="ARBA00010617"/>
    </source>
</evidence>
<dbReference type="GeneTree" id="ENSGT00940000162649"/>
<evidence type="ECO:0000256" key="11">
    <source>
        <dbReference type="ARBA" id="ARBA00023136"/>
    </source>
</evidence>
<keyword evidence="16" id="KW-1185">Reference proteome</keyword>
<comment type="similarity">
    <text evidence="3 13">Belongs to the cytochrome P450 family.</text>
</comment>
<keyword evidence="8 13" id="KW-0560">Oxidoreductase</keyword>
<comment type="cofactor">
    <cofactor evidence="1 12">
        <name>heme</name>
        <dbReference type="ChEBI" id="CHEBI:30413"/>
    </cofactor>
</comment>
<evidence type="ECO:0000256" key="13">
    <source>
        <dbReference type="RuleBase" id="RU000461"/>
    </source>
</evidence>
<dbReference type="PANTHER" id="PTHR24300">
    <property type="entry name" value="CYTOCHROME P450 508A4-RELATED"/>
    <property type="match status" value="1"/>
</dbReference>
<reference evidence="16" key="3">
    <citation type="journal article" date="2014" name="Nature">
        <title>Elephant shark genome provides unique insights into gnathostome evolution.</title>
        <authorList>
            <consortium name="International Elephant Shark Genome Sequencing Consortium"/>
            <person name="Venkatesh B."/>
            <person name="Lee A.P."/>
            <person name="Ravi V."/>
            <person name="Maurya A.K."/>
            <person name="Lian M.M."/>
            <person name="Swann J.B."/>
            <person name="Ohta Y."/>
            <person name="Flajnik M.F."/>
            <person name="Sutoh Y."/>
            <person name="Kasahara M."/>
            <person name="Hoon S."/>
            <person name="Gangu V."/>
            <person name="Roy S.W."/>
            <person name="Irimia M."/>
            <person name="Korzh V."/>
            <person name="Kondrychyn I."/>
            <person name="Lim Z.W."/>
            <person name="Tay B.H."/>
            <person name="Tohari S."/>
            <person name="Kong K.W."/>
            <person name="Ho S."/>
            <person name="Lorente-Galdos B."/>
            <person name="Quilez J."/>
            <person name="Marques-Bonet T."/>
            <person name="Raney B.J."/>
            <person name="Ingham P.W."/>
            <person name="Tay A."/>
            <person name="Hillier L.W."/>
            <person name="Minx P."/>
            <person name="Boehm T."/>
            <person name="Wilson R.K."/>
            <person name="Brenner S."/>
            <person name="Warren W.C."/>
        </authorList>
    </citation>
    <scope>NUCLEOTIDE SEQUENCE [LARGE SCALE GENOMIC DNA]</scope>
</reference>
<keyword evidence="10 13" id="KW-0503">Monooxygenase</keyword>
<keyword evidence="4 12" id="KW-0349">Heme</keyword>
<dbReference type="Pfam" id="PF00067">
    <property type="entry name" value="p450"/>
    <property type="match status" value="1"/>
</dbReference>
<keyword evidence="5 12" id="KW-0479">Metal-binding</keyword>
<sequence length="511" mass="58524">MSLLNLFISDTVTLVLIFLLSVFCVMYFYTRYKTKADLNLPPGPTPLPLIGNLHTLDLKMLYKSLMELSEKYGSVFTIHLGLERVVVLTGYKTVKEALVDQADEFAERAKIAVLEMQANEYGISFGHGESWKQMRRFALTTLRNFGMGKKTIEDKIIEETKFLVQEMESHKGQPFDTAVIVTSAMANIICSIVFGNRFDYKDEIFLTLTELVNENFRLLGSSSIQMYNAFPILGFLPGTHKKIFENRTQMVQLIMNFCKEHQKMLNENDIRSFIDAFLVKQREESKNPGCYFHDMNLVTSVTNLFAAGTDTSSSTLRWGILLMVKYPEIQGKVQEEIESVIGSERSPRMEDRKYMPYTDAVLHEIQRFANIIPMNIPHATTKDTHLRGYFIPKGTQVIPLLASVLYDKSQWEKPNEFNPSHFLDAEGRFVKKDAFMPFSAGQRICIGESLAKMELFLFFTTLMQTPIKSTLYVANIFSVLHFTLKVLDYKTLPWSCTFQRSVTVLHMKGAV</sequence>
<reference evidence="16" key="2">
    <citation type="journal article" date="2007" name="PLoS Biol.">
        <title>Survey sequencing and comparative analysis of the elephant shark (Callorhinchus milii) genome.</title>
        <authorList>
            <person name="Venkatesh B."/>
            <person name="Kirkness E.F."/>
            <person name="Loh Y.H."/>
            <person name="Halpern A.L."/>
            <person name="Lee A.P."/>
            <person name="Johnson J."/>
            <person name="Dandona N."/>
            <person name="Viswanathan L.D."/>
            <person name="Tay A."/>
            <person name="Venter J.C."/>
            <person name="Strausberg R.L."/>
            <person name="Brenner S."/>
        </authorList>
    </citation>
    <scope>NUCLEOTIDE SEQUENCE [LARGE SCALE GENOMIC DNA]</scope>
</reference>
<evidence type="ECO:0000256" key="8">
    <source>
        <dbReference type="ARBA" id="ARBA00023002"/>
    </source>
</evidence>
<dbReference type="PANTHER" id="PTHR24300:SF302">
    <property type="entry name" value="CYTOCHROME P450"/>
    <property type="match status" value="1"/>
</dbReference>
<dbReference type="SUPFAM" id="SSF48264">
    <property type="entry name" value="Cytochrome P450"/>
    <property type="match status" value="1"/>
</dbReference>
<dbReference type="FunFam" id="1.10.630.10:FF:000010">
    <property type="entry name" value="cytochrome P450 2W1 isoform X2"/>
    <property type="match status" value="1"/>
</dbReference>
<evidence type="ECO:0000256" key="4">
    <source>
        <dbReference type="ARBA" id="ARBA00022617"/>
    </source>
</evidence>
<dbReference type="Proteomes" id="UP000314986">
    <property type="component" value="Unassembled WGS sequence"/>
</dbReference>
<dbReference type="InterPro" id="IPR017972">
    <property type="entry name" value="Cyt_P450_CS"/>
</dbReference>
<reference evidence="16" key="1">
    <citation type="journal article" date="2006" name="Science">
        <title>Ancient noncoding elements conserved in the human genome.</title>
        <authorList>
            <person name="Venkatesh B."/>
            <person name="Kirkness E.F."/>
            <person name="Loh Y.H."/>
            <person name="Halpern A.L."/>
            <person name="Lee A.P."/>
            <person name="Johnson J."/>
            <person name="Dandona N."/>
            <person name="Viswanathan L.D."/>
            <person name="Tay A."/>
            <person name="Venter J.C."/>
            <person name="Strausberg R.L."/>
            <person name="Brenner S."/>
        </authorList>
    </citation>
    <scope>NUCLEOTIDE SEQUENCE [LARGE SCALE GENOMIC DNA]</scope>
</reference>
<reference evidence="15" key="5">
    <citation type="submission" date="2025-09" db="UniProtKB">
        <authorList>
            <consortium name="Ensembl"/>
        </authorList>
    </citation>
    <scope>IDENTIFICATION</scope>
</reference>
<dbReference type="GO" id="GO:0020037">
    <property type="term" value="F:heme binding"/>
    <property type="evidence" value="ECO:0007669"/>
    <property type="project" value="InterPro"/>
</dbReference>
<evidence type="ECO:0000256" key="12">
    <source>
        <dbReference type="PIRSR" id="PIRSR602401-1"/>
    </source>
</evidence>
<accession>A0A4W3IFH8</accession>
<evidence type="ECO:0000313" key="16">
    <source>
        <dbReference type="Proteomes" id="UP000314986"/>
    </source>
</evidence>
<dbReference type="GO" id="GO:0016712">
    <property type="term" value="F:oxidoreductase activity, acting on paired donors, with incorporation or reduction of molecular oxygen, reduced flavin or flavoprotein as one donor, and incorporation of one atom of oxygen"/>
    <property type="evidence" value="ECO:0007669"/>
    <property type="project" value="InterPro"/>
</dbReference>
<dbReference type="Gene3D" id="1.10.630.10">
    <property type="entry name" value="Cytochrome P450"/>
    <property type="match status" value="1"/>
</dbReference>
<keyword evidence="14" id="KW-0812">Transmembrane</keyword>
<dbReference type="GO" id="GO:0006805">
    <property type="term" value="P:xenobiotic metabolic process"/>
    <property type="evidence" value="ECO:0007669"/>
    <property type="project" value="TreeGrafter"/>
</dbReference>
<dbReference type="GO" id="GO:0006082">
    <property type="term" value="P:organic acid metabolic process"/>
    <property type="evidence" value="ECO:0007669"/>
    <property type="project" value="TreeGrafter"/>
</dbReference>
<organism evidence="15 16">
    <name type="scientific">Callorhinchus milii</name>
    <name type="common">Ghost shark</name>
    <dbReference type="NCBI Taxonomy" id="7868"/>
    <lineage>
        <taxon>Eukaryota</taxon>
        <taxon>Metazoa</taxon>
        <taxon>Chordata</taxon>
        <taxon>Craniata</taxon>
        <taxon>Vertebrata</taxon>
        <taxon>Chondrichthyes</taxon>
        <taxon>Holocephali</taxon>
        <taxon>Chimaeriformes</taxon>
        <taxon>Callorhinchidae</taxon>
        <taxon>Callorhinchus</taxon>
    </lineage>
</organism>
<dbReference type="PROSITE" id="PS00086">
    <property type="entry name" value="CYTOCHROME_P450"/>
    <property type="match status" value="1"/>
</dbReference>
<evidence type="ECO:0000256" key="14">
    <source>
        <dbReference type="SAM" id="Phobius"/>
    </source>
</evidence>
<dbReference type="InterPro" id="IPR002401">
    <property type="entry name" value="Cyt_P450_E_grp-I"/>
</dbReference>
<dbReference type="AlphaFoldDB" id="A0A4W3IFH8"/>
<evidence type="ECO:0000256" key="9">
    <source>
        <dbReference type="ARBA" id="ARBA00023004"/>
    </source>
</evidence>
<dbReference type="Ensembl" id="ENSCMIT00000026016.1">
    <property type="protein sequence ID" value="ENSCMIP00000025593.1"/>
    <property type="gene ID" value="ENSCMIG00000010178.1"/>
</dbReference>
<keyword evidence="7" id="KW-0492">Microsome</keyword>
<dbReference type="InterPro" id="IPR050182">
    <property type="entry name" value="Cytochrome_P450_fam2"/>
</dbReference>
<dbReference type="InterPro" id="IPR036396">
    <property type="entry name" value="Cyt_P450_sf"/>
</dbReference>
<dbReference type="PRINTS" id="PR00463">
    <property type="entry name" value="EP450I"/>
</dbReference>
<dbReference type="CDD" id="cd11026">
    <property type="entry name" value="CYP2"/>
    <property type="match status" value="1"/>
</dbReference>
<dbReference type="PRINTS" id="PR00385">
    <property type="entry name" value="P450"/>
</dbReference>
<proteinExistence type="inferred from homology"/>
<dbReference type="InterPro" id="IPR001128">
    <property type="entry name" value="Cyt_P450"/>
</dbReference>